<dbReference type="PANTHER" id="PTHR33273:SF4">
    <property type="entry name" value="ENDONUCLEASE_EXONUCLEASE_PHOSPHATASE DOMAIN-CONTAINING PROTEIN"/>
    <property type="match status" value="1"/>
</dbReference>
<dbReference type="GO" id="GO:0003824">
    <property type="term" value="F:catalytic activity"/>
    <property type="evidence" value="ECO:0007669"/>
    <property type="project" value="InterPro"/>
</dbReference>
<dbReference type="Proteomes" id="UP000054359">
    <property type="component" value="Unassembled WGS sequence"/>
</dbReference>
<evidence type="ECO:0000259" key="1">
    <source>
        <dbReference type="Pfam" id="PF14529"/>
    </source>
</evidence>
<keyword evidence="3" id="KW-1185">Reference proteome</keyword>
<dbReference type="AlphaFoldDB" id="A0A087TE52"/>
<gene>
    <name evidence="2" type="ORF">X975_16835</name>
</gene>
<reference evidence="2 3" key="1">
    <citation type="submission" date="2013-11" db="EMBL/GenBank/DDBJ databases">
        <title>Genome sequencing of Stegodyphus mimosarum.</title>
        <authorList>
            <person name="Bechsgaard J."/>
        </authorList>
    </citation>
    <scope>NUCLEOTIDE SEQUENCE [LARGE SCALE GENOMIC DNA]</scope>
</reference>
<dbReference type="SUPFAM" id="SSF56219">
    <property type="entry name" value="DNase I-like"/>
    <property type="match status" value="1"/>
</dbReference>
<dbReference type="InterPro" id="IPR005135">
    <property type="entry name" value="Endo/exonuclease/phosphatase"/>
</dbReference>
<dbReference type="EMBL" id="KK114812">
    <property type="protein sequence ID" value="KFM63391.1"/>
    <property type="molecule type" value="Genomic_DNA"/>
</dbReference>
<feature type="non-terminal residue" evidence="2">
    <location>
        <position position="363"/>
    </location>
</feature>
<feature type="domain" description="Endonuclease/exonuclease/phosphatase" evidence="1">
    <location>
        <begin position="108"/>
        <end position="224"/>
    </location>
</feature>
<evidence type="ECO:0000313" key="2">
    <source>
        <dbReference type="EMBL" id="KFM63391.1"/>
    </source>
</evidence>
<dbReference type="InterPro" id="IPR036691">
    <property type="entry name" value="Endo/exonu/phosph_ase_sf"/>
</dbReference>
<organism evidence="2 3">
    <name type="scientific">Stegodyphus mimosarum</name>
    <name type="common">African social velvet spider</name>
    <dbReference type="NCBI Taxonomy" id="407821"/>
    <lineage>
        <taxon>Eukaryota</taxon>
        <taxon>Metazoa</taxon>
        <taxon>Ecdysozoa</taxon>
        <taxon>Arthropoda</taxon>
        <taxon>Chelicerata</taxon>
        <taxon>Arachnida</taxon>
        <taxon>Araneae</taxon>
        <taxon>Araneomorphae</taxon>
        <taxon>Entelegynae</taxon>
        <taxon>Eresoidea</taxon>
        <taxon>Eresidae</taxon>
        <taxon>Stegodyphus</taxon>
    </lineage>
</organism>
<name>A0A087TE52_STEMI</name>
<dbReference type="OrthoDB" id="6437038at2759"/>
<protein>
    <submittedName>
        <fullName evidence="2">Retrovirus-related Pol polyprotein from type-1 retrotransposable element R1</fullName>
    </submittedName>
</protein>
<accession>A0A087TE52</accession>
<sequence length="363" mass="42434">MDRLKKFIDQEISELEKRKTNEGLLNDNESCDSLILSEEVEPETEDKKGLNKFIELPTTWNVISHEVTDASQAPRAALYIINRTWSPIVIKNYRDIITISISTSNSDLYFTSAYASPSEDLETTLHDLHHILQRHPHQHLISGDFNAHSNLWGYHRNNTRNMLMEDFINAHNLMLHNTPDDSPTFVTINGKGWPDLTLSSHHLINRISNRRICEDESISDHQIVSFDITFEVPRTQTLRYRISRNAEKKFTKALNSKAHIILHEIQSINSKDEANAYASTLTKHIQEISHTSLKIKTVNHNTKPNWWTKELQAERQKTKALRQKMKRRTTDEERKAAWIDYNKQRAIYKKKLIEAKLKSWRSY</sequence>
<dbReference type="Pfam" id="PF14529">
    <property type="entry name" value="Exo_endo_phos_2"/>
    <property type="match status" value="1"/>
</dbReference>
<dbReference type="Gene3D" id="3.60.10.10">
    <property type="entry name" value="Endonuclease/exonuclease/phosphatase"/>
    <property type="match status" value="1"/>
</dbReference>
<dbReference type="PANTHER" id="PTHR33273">
    <property type="entry name" value="DOMAIN-CONTAINING PROTEIN, PUTATIVE-RELATED"/>
    <property type="match status" value="1"/>
</dbReference>
<dbReference type="OMA" id="WNVISHE"/>
<evidence type="ECO:0000313" key="3">
    <source>
        <dbReference type="Proteomes" id="UP000054359"/>
    </source>
</evidence>
<proteinExistence type="predicted"/>